<dbReference type="InterPro" id="IPR013783">
    <property type="entry name" value="Ig-like_fold"/>
</dbReference>
<dbReference type="SMART" id="SM00409">
    <property type="entry name" value="IG"/>
    <property type="match status" value="2"/>
</dbReference>
<dbReference type="InterPro" id="IPR013320">
    <property type="entry name" value="ConA-like_dom_sf"/>
</dbReference>
<dbReference type="PANTHER" id="PTHR46943">
    <property type="entry name" value="PENTRAXIN-RELATED PROTEIN PTX3"/>
    <property type="match status" value="1"/>
</dbReference>
<dbReference type="InterPro" id="IPR007110">
    <property type="entry name" value="Ig-like_dom"/>
</dbReference>
<evidence type="ECO:0000259" key="2">
    <source>
        <dbReference type="PROSITE" id="PS50835"/>
    </source>
</evidence>
<dbReference type="SUPFAM" id="SSF48726">
    <property type="entry name" value="Immunoglobulin"/>
    <property type="match status" value="2"/>
</dbReference>
<feature type="region of interest" description="Disordered" evidence="1">
    <location>
        <begin position="692"/>
        <end position="714"/>
    </location>
</feature>
<name>A0A381TKF2_9ZZZZ</name>
<accession>A0A381TKF2</accession>
<dbReference type="Pfam" id="PF13385">
    <property type="entry name" value="Laminin_G_3"/>
    <property type="match status" value="3"/>
</dbReference>
<evidence type="ECO:0000313" key="3">
    <source>
        <dbReference type="EMBL" id="SVA16540.1"/>
    </source>
</evidence>
<feature type="domain" description="Ig-like" evidence="2">
    <location>
        <begin position="267"/>
        <end position="346"/>
    </location>
</feature>
<dbReference type="GO" id="GO:0006955">
    <property type="term" value="P:immune response"/>
    <property type="evidence" value="ECO:0007669"/>
    <property type="project" value="InterPro"/>
</dbReference>
<dbReference type="InterPro" id="IPR003599">
    <property type="entry name" value="Ig_sub"/>
</dbReference>
<evidence type="ECO:0000256" key="1">
    <source>
        <dbReference type="SAM" id="MobiDB-lite"/>
    </source>
</evidence>
<dbReference type="AlphaFoldDB" id="A0A381TKF2"/>
<dbReference type="InterPro" id="IPR036179">
    <property type="entry name" value="Ig-like_dom_sf"/>
</dbReference>
<dbReference type="PANTHER" id="PTHR46943:SF1">
    <property type="entry name" value="PENTRAXIN-RELATED PROTEIN PTX3"/>
    <property type="match status" value="1"/>
</dbReference>
<dbReference type="PROSITE" id="PS50835">
    <property type="entry name" value="IG_LIKE"/>
    <property type="match status" value="2"/>
</dbReference>
<proteinExistence type="predicted"/>
<gene>
    <name evidence="3" type="ORF">METZ01_LOCUS69394</name>
</gene>
<feature type="region of interest" description="Disordered" evidence="1">
    <location>
        <begin position="202"/>
        <end position="229"/>
    </location>
</feature>
<dbReference type="EMBL" id="UINC01004742">
    <property type="protein sequence ID" value="SVA16540.1"/>
    <property type="molecule type" value="Genomic_DNA"/>
</dbReference>
<sequence length="971" mass="105487">MKNKKLRNVAMTGFSAILLWSLPAVAQIDEGLVAHYNFENANDLGKDAIGHGPTLEIAGEGGAEAIDGIKGKALELDGFTWLESYEADAIVTGETFSWSLWYKAGEDRESSGGIISKSPDGWAPGAKALFKGEGDDFLGFDVGWVGAAEHEGEVFDDDWHHVVITCEFFEEEDGEEVIELAYLAMYVDGAWAGELEEEAEAFGEPEESVFRIGSGSPGDDADEESEPFPEIPFFSGMIDEVRIYNRVLEEEDVIELLKDGLGELPKPEIVGQPADARGIAGRSAILSVEAEGILLSYQWFKGDAEIEEADGPSLLLEDLSAESAGEYKVVVSNDSGEVTSEVANLTVIDEWSAEIGLVAHFKFEDEEDAGKDSSGNDNNIFDEGVVLAEGIKGQALLLERDSRLSDLDEEFELNTHASFTWTAFIKTEDDGGLIAKSPENWSPGSKAIFVREGVLGFDTGWIGDINGETELIDNKWHHVAIVVEAGEEEDAITLYVDGNEDGFSDGMDMAWEDDPGVLSIGFSSGDFPFEEEPELNWFGGQIDEVRVYNQPLIQEDIITLMIEDGGQIQAPAIVDHPVDASATEGRSARFRVTATGTGVQYQWKKNGEDIEDANEATLKVKATKENEASYSVEIFSEYSEVRLTSESAMLKATPRPVFGGGELAHVAEFLESYWNFDSEEDGIVADQIPNSTHAGELRDGAELSEEGEGYGGKGRALDPSAEENAHMLAADAESYDFNSSWTWTARVKLNDIPESGDEVGSGIFGRSPADTGHNNGSKVMFFNGMRLGFDTGWVGGLITETEGELDTWMQITMSYDSEEQVIAMYLNDEVVISEEGEEVIDFEFEVNEFPEDEEFEGGFVNTGFRVGSGANNFYNSPFPGLIDDAAVWSTVLSPEDVALLANGASPMPEVSDNPTLSVSRVDSGDVVVEFTGKLQMADSVTGPWEEVAAESPHVIKAGDLKANSFARSVKE</sequence>
<dbReference type="InterPro" id="IPR042837">
    <property type="entry name" value="PTX3"/>
</dbReference>
<dbReference type="SUPFAM" id="SSF49899">
    <property type="entry name" value="Concanavalin A-like lectins/glucanases"/>
    <property type="match status" value="3"/>
</dbReference>
<feature type="domain" description="Ig-like" evidence="2">
    <location>
        <begin position="571"/>
        <end position="644"/>
    </location>
</feature>
<dbReference type="Gene3D" id="2.60.40.10">
    <property type="entry name" value="Immunoglobulins"/>
    <property type="match status" value="2"/>
</dbReference>
<organism evidence="3">
    <name type="scientific">marine metagenome</name>
    <dbReference type="NCBI Taxonomy" id="408172"/>
    <lineage>
        <taxon>unclassified sequences</taxon>
        <taxon>metagenomes</taxon>
        <taxon>ecological metagenomes</taxon>
    </lineage>
</organism>
<dbReference type="Gene3D" id="2.60.120.200">
    <property type="match status" value="3"/>
</dbReference>
<protein>
    <recommendedName>
        <fullName evidence="2">Ig-like domain-containing protein</fullName>
    </recommendedName>
</protein>
<reference evidence="3" key="1">
    <citation type="submission" date="2018-05" db="EMBL/GenBank/DDBJ databases">
        <authorList>
            <person name="Lanie J.A."/>
            <person name="Ng W.-L."/>
            <person name="Kazmierczak K.M."/>
            <person name="Andrzejewski T.M."/>
            <person name="Davidsen T.M."/>
            <person name="Wayne K.J."/>
            <person name="Tettelin H."/>
            <person name="Glass J.I."/>
            <person name="Rusch D."/>
            <person name="Podicherti R."/>
            <person name="Tsui H.-C.T."/>
            <person name="Winkler M.E."/>
        </authorList>
    </citation>
    <scope>NUCLEOTIDE SEQUENCE</scope>
</reference>